<dbReference type="Proteomes" id="UP000057981">
    <property type="component" value="Chromosome"/>
</dbReference>
<proteinExistence type="predicted"/>
<dbReference type="STRING" id="1736674.APS56_05690"/>
<organism evidence="3 4">
    <name type="scientific">Pseudalgibacter alginicilyticus</name>
    <dbReference type="NCBI Taxonomy" id="1736674"/>
    <lineage>
        <taxon>Bacteria</taxon>
        <taxon>Pseudomonadati</taxon>
        <taxon>Bacteroidota</taxon>
        <taxon>Flavobacteriia</taxon>
        <taxon>Flavobacteriales</taxon>
        <taxon>Flavobacteriaceae</taxon>
        <taxon>Pseudalgibacter</taxon>
    </lineage>
</organism>
<dbReference type="EMBL" id="CP012898">
    <property type="protein sequence ID" value="ALJ04655.1"/>
    <property type="molecule type" value="Genomic_DNA"/>
</dbReference>
<dbReference type="Pfam" id="PF18962">
    <property type="entry name" value="Por_Secre_tail"/>
    <property type="match status" value="1"/>
</dbReference>
<dbReference type="InterPro" id="IPR026444">
    <property type="entry name" value="Secre_tail"/>
</dbReference>
<keyword evidence="1" id="KW-0732">Signal</keyword>
<evidence type="ECO:0000259" key="2">
    <source>
        <dbReference type="Pfam" id="PF18962"/>
    </source>
</evidence>
<dbReference type="AlphaFoldDB" id="A0A0P0D9Q4"/>
<keyword evidence="4" id="KW-1185">Reference proteome</keyword>
<protein>
    <recommendedName>
        <fullName evidence="2">Secretion system C-terminal sorting domain-containing protein</fullName>
    </recommendedName>
</protein>
<dbReference type="RefSeq" id="WP_054725826.1">
    <property type="nucleotide sequence ID" value="NZ_CP012898.1"/>
</dbReference>
<gene>
    <name evidence="3" type="ORF">APS56_05690</name>
</gene>
<accession>A0A0P0D9Q4</accession>
<dbReference type="OrthoDB" id="1138233at2"/>
<evidence type="ECO:0000256" key="1">
    <source>
        <dbReference type="ARBA" id="ARBA00022729"/>
    </source>
</evidence>
<feature type="domain" description="Secretion system C-terminal sorting" evidence="2">
    <location>
        <begin position="3"/>
        <end position="61"/>
    </location>
</feature>
<evidence type="ECO:0000313" key="4">
    <source>
        <dbReference type="Proteomes" id="UP000057981"/>
    </source>
</evidence>
<reference evidence="3 4" key="1">
    <citation type="submission" date="2015-10" db="EMBL/GenBank/DDBJ databases">
        <authorList>
            <person name="Gilbert D.G."/>
        </authorList>
    </citation>
    <scope>NUCLEOTIDE SEQUENCE [LARGE SCALE GENOMIC DNA]</scope>
    <source>
        <strain evidence="4">HZ-22</strain>
    </source>
</reference>
<sequence>MSPNPTNDYIVVSTSTQEGGYAIYNVSGMKVLSGIISNNNQIDVRNLVNGIYFFKTNNSNSIKFIKE</sequence>
<name>A0A0P0D9Q4_9FLAO</name>
<evidence type="ECO:0000313" key="3">
    <source>
        <dbReference type="EMBL" id="ALJ04655.1"/>
    </source>
</evidence>
<dbReference type="KEGG" id="ahz:APS56_05690"/>
<dbReference type="NCBIfam" id="TIGR04183">
    <property type="entry name" value="Por_Secre_tail"/>
    <property type="match status" value="1"/>
</dbReference>